<name>A0A1E3PKE1_9ASCO</name>
<dbReference type="STRING" id="857566.A0A1E3PKE1"/>
<proteinExistence type="predicted"/>
<dbReference type="OrthoDB" id="5378975at2759"/>
<reference evidence="2 3" key="1">
    <citation type="journal article" date="2016" name="Proc. Natl. Acad. Sci. U.S.A.">
        <title>Comparative genomics of biotechnologically important yeasts.</title>
        <authorList>
            <person name="Riley R."/>
            <person name="Haridas S."/>
            <person name="Wolfe K.H."/>
            <person name="Lopes M.R."/>
            <person name="Hittinger C.T."/>
            <person name="Goeker M."/>
            <person name="Salamov A.A."/>
            <person name="Wisecaver J.H."/>
            <person name="Long T.M."/>
            <person name="Calvey C.H."/>
            <person name="Aerts A.L."/>
            <person name="Barry K.W."/>
            <person name="Choi C."/>
            <person name="Clum A."/>
            <person name="Coughlan A.Y."/>
            <person name="Deshpande S."/>
            <person name="Douglass A.P."/>
            <person name="Hanson S.J."/>
            <person name="Klenk H.-P."/>
            <person name="LaButti K.M."/>
            <person name="Lapidus A."/>
            <person name="Lindquist E.A."/>
            <person name="Lipzen A.M."/>
            <person name="Meier-Kolthoff J.P."/>
            <person name="Ohm R.A."/>
            <person name="Otillar R.P."/>
            <person name="Pangilinan J.L."/>
            <person name="Peng Y."/>
            <person name="Rokas A."/>
            <person name="Rosa C.A."/>
            <person name="Scheuner C."/>
            <person name="Sibirny A.A."/>
            <person name="Slot J.C."/>
            <person name="Stielow J.B."/>
            <person name="Sun H."/>
            <person name="Kurtzman C.P."/>
            <person name="Blackwell M."/>
            <person name="Grigoriev I.V."/>
            <person name="Jeffries T.W."/>
        </authorList>
    </citation>
    <scope>NUCLEOTIDE SEQUENCE [LARGE SCALE GENOMIC DNA]</scope>
    <source>
        <strain evidence="2 3">DSM 6958</strain>
    </source>
</reference>
<gene>
    <name evidence="2" type="ORF">NADFUDRAFT_70260</name>
</gene>
<dbReference type="InterPro" id="IPR031355">
    <property type="entry name" value="YBL010C/LAA2-like"/>
</dbReference>
<dbReference type="PANTHER" id="PTHR38698:SF1">
    <property type="entry name" value="FUNGAL PROTEIN"/>
    <property type="match status" value="1"/>
</dbReference>
<protein>
    <submittedName>
        <fullName evidence="2">Uncharacterized protein</fullName>
    </submittedName>
</protein>
<dbReference type="EMBL" id="KV454409">
    <property type="protein sequence ID" value="ODQ65911.1"/>
    <property type="molecule type" value="Genomic_DNA"/>
</dbReference>
<evidence type="ECO:0000256" key="1">
    <source>
        <dbReference type="SAM" id="MobiDB-lite"/>
    </source>
</evidence>
<dbReference type="Proteomes" id="UP000095009">
    <property type="component" value="Unassembled WGS sequence"/>
</dbReference>
<evidence type="ECO:0000313" key="3">
    <source>
        <dbReference type="Proteomes" id="UP000095009"/>
    </source>
</evidence>
<accession>A0A1E3PKE1</accession>
<evidence type="ECO:0000313" key="2">
    <source>
        <dbReference type="EMBL" id="ODQ65911.1"/>
    </source>
</evidence>
<dbReference type="AlphaFoldDB" id="A0A1E3PKE1"/>
<keyword evidence="3" id="KW-1185">Reference proteome</keyword>
<organism evidence="2 3">
    <name type="scientific">Nadsonia fulvescens var. elongata DSM 6958</name>
    <dbReference type="NCBI Taxonomy" id="857566"/>
    <lineage>
        <taxon>Eukaryota</taxon>
        <taxon>Fungi</taxon>
        <taxon>Dikarya</taxon>
        <taxon>Ascomycota</taxon>
        <taxon>Saccharomycotina</taxon>
        <taxon>Dipodascomycetes</taxon>
        <taxon>Dipodascales</taxon>
        <taxon>Dipodascales incertae sedis</taxon>
        <taxon>Nadsonia</taxon>
    </lineage>
</organism>
<feature type="region of interest" description="Disordered" evidence="1">
    <location>
        <begin position="1"/>
        <end position="30"/>
    </location>
</feature>
<sequence>MSDEFDDDSDFGDFEEEVDAREWSNEFEDNQDINTQAFDNNIPENSVSQGLPHSSLVGSANIGENQHLSGSCKTQISQENFANPDDLKDIVKTLMDDIFPGITVGESITSDNDIVKGDLVDYNWSPAVEQIWSHLHVLPQISPYEWTRSTVRRMFLINLGVPLNLDEILPAKQRRKLVLHTGSNQSIQSIPKGLDEEVNDKNNYDSNQVIEKKDISHEDLNDETLTQMTNANIDEWTRLSNVTTIALESMAEDEILVFTQTLENNILLAKRTLSTWQVSKHNEESQKESLESVIENMLGYAQKQRFFRAASIKKKTKSSGK</sequence>
<dbReference type="PANTHER" id="PTHR38698">
    <property type="entry name" value="EXPRESSED PROTEIN"/>
    <property type="match status" value="1"/>
</dbReference>
<dbReference type="Pfam" id="PF17104">
    <property type="entry name" value="YBL010C_LAA2"/>
    <property type="match status" value="1"/>
</dbReference>